<protein>
    <recommendedName>
        <fullName evidence="1">Intracellular proteinase inhibitor BsuPI domain-containing protein</fullName>
    </recommendedName>
</protein>
<evidence type="ECO:0000313" key="3">
    <source>
        <dbReference type="Proteomes" id="UP000741863"/>
    </source>
</evidence>
<organism evidence="2 3">
    <name type="scientific">Geomicrobium sediminis</name>
    <dbReference type="NCBI Taxonomy" id="1347788"/>
    <lineage>
        <taxon>Bacteria</taxon>
        <taxon>Bacillati</taxon>
        <taxon>Bacillota</taxon>
        <taxon>Bacilli</taxon>
        <taxon>Bacillales</taxon>
        <taxon>Geomicrobium</taxon>
    </lineage>
</organism>
<name>A0ABS2P8C7_9BACL</name>
<accession>A0ABS2P8C7</accession>
<dbReference type="Pfam" id="PF12690">
    <property type="entry name" value="BsuPI"/>
    <property type="match status" value="1"/>
</dbReference>
<dbReference type="EMBL" id="JAFBEC010000002">
    <property type="protein sequence ID" value="MBM7631559.1"/>
    <property type="molecule type" value="Genomic_DNA"/>
</dbReference>
<comment type="caution">
    <text evidence="2">The sequence shown here is derived from an EMBL/GenBank/DDBJ whole genome shotgun (WGS) entry which is preliminary data.</text>
</comment>
<dbReference type="InterPro" id="IPR038144">
    <property type="entry name" value="IPI"/>
</dbReference>
<dbReference type="RefSeq" id="WP_204695678.1">
    <property type="nucleotide sequence ID" value="NZ_JAFBEC010000002.1"/>
</dbReference>
<dbReference type="Gene3D" id="2.60.40.2360">
    <property type="entry name" value="Intracellular proteinase inhibitor BsuPI"/>
    <property type="match status" value="1"/>
</dbReference>
<dbReference type="InterPro" id="IPR020481">
    <property type="entry name" value="Intracell_prot_inh_BsuPI"/>
</dbReference>
<reference evidence="2 3" key="1">
    <citation type="submission" date="2021-01" db="EMBL/GenBank/DDBJ databases">
        <title>Genomic Encyclopedia of Type Strains, Phase IV (KMG-IV): sequencing the most valuable type-strain genomes for metagenomic binning, comparative biology and taxonomic classification.</title>
        <authorList>
            <person name="Goeker M."/>
        </authorList>
    </citation>
    <scope>NUCLEOTIDE SEQUENCE [LARGE SCALE GENOMIC DNA]</scope>
    <source>
        <strain evidence="2 3">DSM 25540</strain>
    </source>
</reference>
<gene>
    <name evidence="2" type="ORF">JOD17_000651</name>
</gene>
<evidence type="ECO:0000313" key="2">
    <source>
        <dbReference type="EMBL" id="MBM7631559.1"/>
    </source>
</evidence>
<proteinExistence type="predicted"/>
<evidence type="ECO:0000259" key="1">
    <source>
        <dbReference type="Pfam" id="PF12690"/>
    </source>
</evidence>
<keyword evidence="3" id="KW-1185">Reference proteome</keyword>
<dbReference type="Proteomes" id="UP000741863">
    <property type="component" value="Unassembled WGS sequence"/>
</dbReference>
<feature type="domain" description="Intracellular proteinase inhibitor BsuPI" evidence="1">
    <location>
        <begin position="4"/>
        <end position="97"/>
    </location>
</feature>
<sequence>MLALKVNAVNEKKGVTVWVSVTNESEEVAELLFNTSQRISIAVYDDNQKRVYRSESEWMYLQVVEHVMLQANEEVVFQEKMPSSYFEEGHTYKGSVRLAVHTINDEKTLQQPQTFTFTR</sequence>